<evidence type="ECO:0000313" key="1">
    <source>
        <dbReference type="EMBL" id="CAE7493007.1"/>
    </source>
</evidence>
<dbReference type="Proteomes" id="UP000649617">
    <property type="component" value="Unassembled WGS sequence"/>
</dbReference>
<evidence type="ECO:0000313" key="2">
    <source>
        <dbReference type="Proteomes" id="UP000649617"/>
    </source>
</evidence>
<reference evidence="1" key="1">
    <citation type="submission" date="2021-02" db="EMBL/GenBank/DDBJ databases">
        <authorList>
            <person name="Dougan E. K."/>
            <person name="Rhodes N."/>
            <person name="Thang M."/>
            <person name="Chan C."/>
        </authorList>
    </citation>
    <scope>NUCLEOTIDE SEQUENCE</scope>
</reference>
<sequence>AKIVLEFANVVVLALNFLFGLGSQAVLPHKLTLVQEDVASRVLERCADFNARLQSTEDGSWEHLLPDWFVGVAKPEGPKYAHIQADAVDCLPVSGACDPLPCLPEEVRAVIMEETFMFPEPPTGLNRFGDVDEESRDEYVKLVARQLRCQKLGLASTVKGGGVVLAVSKPGTGKQREVWHGRRVSQAARGPPPPRHLASPTALLYLEATREKPIRISKRDAKCWFDQLLLPTHLRTWMARPPVTVSELCEGASMSLEEANSCLEEGSALDSSCFYPVSKVWPMGFSWSSYVAQEVLLDCIATAGIGDGQVLACPGVTSNMAERFDEALLKRGIIKHSGKDVNDELNGTCVGVSLEDGTFLSVPPARCLALMVLILALAQMPTSSPKQVHSVLGMLQWFDLLMRPKLSVYRVVYNFLRDPEDCLQRKVPHEAMQELLLGLGLGVFWKADLCRTFLPLVAACDASTTFGFGASIARVPASTARALARVAEKQGSYVVLDGGTDWGTRAGERHQVPFSKSDFVHVFSVKSRSPAHINVLEGEAFVLLLRWLLRCKARHSSRVVVLVDSGSVVGSSGQRAVIHSAQPPSSQSCSLADGWQPHGALGARSFG</sequence>
<accession>A0A812SWI6</accession>
<feature type="non-terminal residue" evidence="1">
    <location>
        <position position="1"/>
    </location>
</feature>
<proteinExistence type="predicted"/>
<protein>
    <submittedName>
        <fullName evidence="1">Uncharacterized protein</fullName>
    </submittedName>
</protein>
<gene>
    <name evidence="1" type="ORF">SPIL2461_LOCUS12708</name>
</gene>
<dbReference type="OrthoDB" id="433560at2759"/>
<comment type="caution">
    <text evidence="1">The sequence shown here is derived from an EMBL/GenBank/DDBJ whole genome shotgun (WGS) entry which is preliminary data.</text>
</comment>
<keyword evidence="2" id="KW-1185">Reference proteome</keyword>
<name>A0A812SWI6_SYMPI</name>
<dbReference type="EMBL" id="CAJNIZ010026570">
    <property type="protein sequence ID" value="CAE7493007.1"/>
    <property type="molecule type" value="Genomic_DNA"/>
</dbReference>
<dbReference type="AlphaFoldDB" id="A0A812SWI6"/>
<organism evidence="1 2">
    <name type="scientific">Symbiodinium pilosum</name>
    <name type="common">Dinoflagellate</name>
    <dbReference type="NCBI Taxonomy" id="2952"/>
    <lineage>
        <taxon>Eukaryota</taxon>
        <taxon>Sar</taxon>
        <taxon>Alveolata</taxon>
        <taxon>Dinophyceae</taxon>
        <taxon>Suessiales</taxon>
        <taxon>Symbiodiniaceae</taxon>
        <taxon>Symbiodinium</taxon>
    </lineage>
</organism>